<accession>A0A1V3TGC5</accession>
<gene>
    <name evidence="11" type="primary">recD</name>
    <name evidence="13" type="ORF">AS359_12030</name>
</gene>
<reference evidence="13 14" key="1">
    <citation type="submission" date="2015-12" db="EMBL/GenBank/DDBJ databases">
        <title>Complete genome sequence of a multi-drug resistant strain Acidovorax sp. 12322-1.</title>
        <authorList>
            <person name="Ming D."/>
            <person name="Wang M."/>
            <person name="Hu S."/>
            <person name="Zhou Y."/>
            <person name="Jiang T."/>
        </authorList>
    </citation>
    <scope>NUCLEOTIDE SEQUENCE [LARGE SCALE GENOMIC DNA]</scope>
    <source>
        <strain evidence="13 14">12322-1</strain>
    </source>
</reference>
<keyword evidence="4 11" id="KW-0378">Hydrolase</keyword>
<dbReference type="PANTHER" id="PTHR43788:SF6">
    <property type="entry name" value="DNA HELICASE B"/>
    <property type="match status" value="1"/>
</dbReference>
<evidence type="ECO:0000256" key="1">
    <source>
        <dbReference type="ARBA" id="ARBA00022722"/>
    </source>
</evidence>
<dbReference type="Pfam" id="PF13538">
    <property type="entry name" value="UvrD_C_2"/>
    <property type="match status" value="1"/>
</dbReference>
<dbReference type="CDD" id="cd17933">
    <property type="entry name" value="DEXSc_RecD-like"/>
    <property type="match status" value="1"/>
</dbReference>
<dbReference type="HAMAP" id="MF_01487">
    <property type="entry name" value="RecD"/>
    <property type="match status" value="1"/>
</dbReference>
<dbReference type="GO" id="GO:0009338">
    <property type="term" value="C:exodeoxyribonuclease V complex"/>
    <property type="evidence" value="ECO:0007669"/>
    <property type="project" value="InterPro"/>
</dbReference>
<comment type="subunit">
    <text evidence="11">Heterotrimer of RecB, RecC and RecD. All subunits contribute to DNA-binding.</text>
</comment>
<dbReference type="InterPro" id="IPR006344">
    <property type="entry name" value="RecD"/>
</dbReference>
<dbReference type="NCBIfam" id="TIGR01447">
    <property type="entry name" value="recD"/>
    <property type="match status" value="1"/>
</dbReference>
<dbReference type="GO" id="GO:0000724">
    <property type="term" value="P:double-strand break repair via homologous recombination"/>
    <property type="evidence" value="ECO:0007669"/>
    <property type="project" value="UniProtKB-UniRule"/>
</dbReference>
<dbReference type="GO" id="GO:0003677">
    <property type="term" value="F:DNA binding"/>
    <property type="evidence" value="ECO:0007669"/>
    <property type="project" value="UniProtKB-UniRule"/>
</dbReference>
<name>A0A0W7Z513_9BURK</name>
<dbReference type="EC" id="5.6.2.3" evidence="11"/>
<keyword evidence="10 11" id="KW-0413">Isomerase</keyword>
<dbReference type="AlphaFoldDB" id="A0A0W7Z513"/>
<evidence type="ECO:0000259" key="12">
    <source>
        <dbReference type="SMART" id="SM00382"/>
    </source>
</evidence>
<evidence type="ECO:0000256" key="2">
    <source>
        <dbReference type="ARBA" id="ARBA00022741"/>
    </source>
</evidence>
<dbReference type="Pfam" id="PF13245">
    <property type="entry name" value="AAA_19"/>
    <property type="match status" value="1"/>
</dbReference>
<proteinExistence type="inferred from homology"/>
<dbReference type="InterPro" id="IPR049550">
    <property type="entry name" value="RecD_N"/>
</dbReference>
<evidence type="ECO:0000313" key="13">
    <source>
        <dbReference type="EMBL" id="KUF42423.1"/>
    </source>
</evidence>
<feature type="binding site" evidence="11">
    <location>
        <begin position="220"/>
        <end position="227"/>
    </location>
    <ligand>
        <name>ATP</name>
        <dbReference type="ChEBI" id="CHEBI:30616"/>
    </ligand>
</feature>
<keyword evidence="7 11" id="KW-0067">ATP-binding</keyword>
<dbReference type="RefSeq" id="WP_058879479.1">
    <property type="nucleotide sequence ID" value="NZ_LPXH01000014.1"/>
</dbReference>
<keyword evidence="3 11" id="KW-0227">DNA damage</keyword>
<dbReference type="Gene3D" id="1.10.10.1020">
    <property type="entry name" value="RecBCD complex, subunit RecD, N-terminal domain"/>
    <property type="match status" value="1"/>
</dbReference>
<dbReference type="GO" id="GO:0016887">
    <property type="term" value="F:ATP hydrolysis activity"/>
    <property type="evidence" value="ECO:0007669"/>
    <property type="project" value="RHEA"/>
</dbReference>
<evidence type="ECO:0000256" key="6">
    <source>
        <dbReference type="ARBA" id="ARBA00022839"/>
    </source>
</evidence>
<comment type="function">
    <text evidence="11">A helicase/nuclease that prepares dsDNA breaks (DSB) for recombinational DNA repair. Binds to DSBs and unwinds DNA via a highly rapid and processive ATP-dependent bidirectional helicase activity. Unwinds dsDNA until it encounters a Chi (crossover hotspot instigator) sequence from the 3' direction. Cuts ssDNA a few nucleotides 3' to the Chi site. The properties and activities of the enzyme are changed at Chi. The Chi-altered holoenzyme produces a long 3'-ssDNA overhang and facilitates RecA-binding to the ssDNA for homologous DNA recombination and repair. Holoenzyme degrades any linearized DNA that is unable to undergo homologous recombination. In the holoenzyme this subunit has ssDNA-dependent ATPase and 5'-3' helicase activity. When added to pre-assembled RecBC greatly stimulates nuclease activity and augments holoenzyme processivity. Negatively regulates the RecA-loading ability of RecBCD.</text>
</comment>
<dbReference type="InterPro" id="IPR050534">
    <property type="entry name" value="Coronavir_polyprotein_1ab"/>
</dbReference>
<dbReference type="Proteomes" id="UP000053300">
    <property type="component" value="Unassembled WGS sequence"/>
</dbReference>
<dbReference type="GO" id="GO:0043139">
    <property type="term" value="F:5'-3' DNA helicase activity"/>
    <property type="evidence" value="ECO:0007669"/>
    <property type="project" value="UniProtKB-UniRule"/>
</dbReference>
<sequence length="688" mass="74267">MSRKRHLDIHTLEMFAAEPAAPVTAHSVLEVLRLWADAGMLRRLDVALAVWLHEQDPQVQPCVLVAAAMLAQMEGRGHSCLPLADLVATPNAVLGWDAENLPHLLALWERLPGTCAQWLQALQACPLVRAATEADRAQPLVLAAVDSAHPLLYLRRYWDHERMVAAHILQRSTAAGVQLPEQAAREWLDRFFPVASGAGCNWQKVACAVALRGRFSIITGGPGTGKTYTAARLLALLFATAAQPEQLRVALSAPTGKAAARLKESIETALKDLQQVVGDALDLEALVQRVGAARTLHSLLGARPDTRHWGFHAGRPLDVDVLIVDEASMVHLEMMSALLDALPPHARLVLLGDKDQLASVEAGAVLGDLCRDAQMGRYDAATVDYVARVAGEHIPAPFHADAMAPALAQQTVMLRESRRFSGPIAELALAVNAGDVARSQALLAECGVYDPVFMQAGGAVQRVHQLAWQGRGTAVGYQPFAQALQRWAAIEKASDIAVQHEGWVREVITAFERFRLLCAVREGEWGVAGLNAAVQQLLARLGVIPKEPGEWYRGRPVMVTRNDAALGVFNGDIGIALPSAAPGHPLRVYFLQGNQLHAVSVARLVHVETAFAMTVHKSQGSEFEHTALVLSAKAGSVLGRELVYTGITRARSAFTLMAEDVRLLAQAIAAPTRRVSGLLRFLEGELKA</sequence>
<evidence type="ECO:0000256" key="11">
    <source>
        <dbReference type="HAMAP-Rule" id="MF_01487"/>
    </source>
</evidence>
<comment type="miscellaneous">
    <text evidence="11">In the RecBCD complex, RecB has a slow 3'-5' helicase, an exonuclease activity and loads RecA onto ssDNA, RecD has a fast 5'-3' helicase activity, while RecC stimulates the ATPase and processivity of the RecB helicase and contributes to recognition of the Chi site.</text>
</comment>
<keyword evidence="9 11" id="KW-0234">DNA repair</keyword>
<keyword evidence="5 11" id="KW-0347">Helicase</keyword>
<dbReference type="GO" id="GO:0008854">
    <property type="term" value="F:exodeoxyribonuclease V activity"/>
    <property type="evidence" value="ECO:0007669"/>
    <property type="project" value="InterPro"/>
</dbReference>
<dbReference type="InterPro" id="IPR041851">
    <property type="entry name" value="RecD_N_sf"/>
</dbReference>
<evidence type="ECO:0000256" key="4">
    <source>
        <dbReference type="ARBA" id="ARBA00022801"/>
    </source>
</evidence>
<accession>A0A0W7Z513</accession>
<dbReference type="InterPro" id="IPR003593">
    <property type="entry name" value="AAA+_ATPase"/>
</dbReference>
<keyword evidence="1 11" id="KW-0540">Nuclease</keyword>
<dbReference type="PANTHER" id="PTHR43788">
    <property type="entry name" value="DNA2/NAM7 HELICASE FAMILY MEMBER"/>
    <property type="match status" value="1"/>
</dbReference>
<keyword evidence="2 11" id="KW-0547">Nucleotide-binding</keyword>
<dbReference type="Gene3D" id="3.40.50.300">
    <property type="entry name" value="P-loop containing nucleotide triphosphate hydrolases"/>
    <property type="match status" value="3"/>
</dbReference>
<evidence type="ECO:0000313" key="14">
    <source>
        <dbReference type="Proteomes" id="UP000053300"/>
    </source>
</evidence>
<evidence type="ECO:0000256" key="9">
    <source>
        <dbReference type="ARBA" id="ARBA00023204"/>
    </source>
</evidence>
<evidence type="ECO:0000256" key="10">
    <source>
        <dbReference type="ARBA" id="ARBA00023235"/>
    </source>
</evidence>
<comment type="catalytic activity">
    <reaction evidence="11">
        <text>ATP + H2O = ADP + phosphate + H(+)</text>
        <dbReference type="Rhea" id="RHEA:13065"/>
        <dbReference type="ChEBI" id="CHEBI:15377"/>
        <dbReference type="ChEBI" id="CHEBI:15378"/>
        <dbReference type="ChEBI" id="CHEBI:30616"/>
        <dbReference type="ChEBI" id="CHEBI:43474"/>
        <dbReference type="ChEBI" id="CHEBI:456216"/>
        <dbReference type="EC" id="5.6.2.3"/>
    </reaction>
</comment>
<dbReference type="GO" id="GO:0005524">
    <property type="term" value="F:ATP binding"/>
    <property type="evidence" value="ECO:0007669"/>
    <property type="project" value="UniProtKB-UniRule"/>
</dbReference>
<dbReference type="InterPro" id="IPR027785">
    <property type="entry name" value="UvrD-like_helicase_C"/>
</dbReference>
<dbReference type="SMART" id="SM00382">
    <property type="entry name" value="AAA"/>
    <property type="match status" value="1"/>
</dbReference>
<comment type="similarity">
    <text evidence="11">Belongs to the RecD family.</text>
</comment>
<dbReference type="EMBL" id="LPXH01000014">
    <property type="protein sequence ID" value="KUF42423.1"/>
    <property type="molecule type" value="Genomic_DNA"/>
</dbReference>
<dbReference type="Pfam" id="PF21185">
    <property type="entry name" value="RecD_N"/>
    <property type="match status" value="1"/>
</dbReference>
<evidence type="ECO:0000256" key="3">
    <source>
        <dbReference type="ARBA" id="ARBA00022763"/>
    </source>
</evidence>
<dbReference type="GO" id="GO:0017116">
    <property type="term" value="F:single-stranded DNA helicase activity"/>
    <property type="evidence" value="ECO:0007669"/>
    <property type="project" value="TreeGrafter"/>
</dbReference>
<evidence type="ECO:0000256" key="7">
    <source>
        <dbReference type="ARBA" id="ARBA00022840"/>
    </source>
</evidence>
<organism evidence="13 14">
    <name type="scientific">Comamonas kerstersii</name>
    <dbReference type="NCBI Taxonomy" id="225992"/>
    <lineage>
        <taxon>Bacteria</taxon>
        <taxon>Pseudomonadati</taxon>
        <taxon>Pseudomonadota</taxon>
        <taxon>Betaproteobacteria</taxon>
        <taxon>Burkholderiales</taxon>
        <taxon>Comamonadaceae</taxon>
        <taxon>Comamonas</taxon>
    </lineage>
</organism>
<keyword evidence="8 11" id="KW-0238">DNA-binding</keyword>
<dbReference type="CDD" id="cd18809">
    <property type="entry name" value="SF1_C_RecD"/>
    <property type="match status" value="1"/>
</dbReference>
<evidence type="ECO:0000256" key="5">
    <source>
        <dbReference type="ARBA" id="ARBA00022806"/>
    </source>
</evidence>
<keyword evidence="6 11" id="KW-0269">Exonuclease</keyword>
<comment type="caution">
    <text evidence="13">The sequence shown here is derived from an EMBL/GenBank/DDBJ whole genome shotgun (WGS) entry which is preliminary data.</text>
</comment>
<dbReference type="InterPro" id="IPR027417">
    <property type="entry name" value="P-loop_NTPase"/>
</dbReference>
<evidence type="ECO:0000256" key="8">
    <source>
        <dbReference type="ARBA" id="ARBA00023125"/>
    </source>
</evidence>
<dbReference type="STRING" id="225992.B5M06_04580"/>
<dbReference type="SUPFAM" id="SSF52540">
    <property type="entry name" value="P-loop containing nucleoside triphosphate hydrolases"/>
    <property type="match status" value="2"/>
</dbReference>
<feature type="domain" description="AAA+ ATPase" evidence="12">
    <location>
        <begin position="212"/>
        <end position="379"/>
    </location>
</feature>
<protein>
    <recommendedName>
        <fullName evidence="11">RecBCD enzyme subunit RecD</fullName>
        <ecNumber evidence="11">5.6.2.3</ecNumber>
    </recommendedName>
    <alternativeName>
        <fullName evidence="11">DNA 5'-3' helicase subunit RecD</fullName>
    </alternativeName>
    <alternativeName>
        <fullName evidence="11">Exonuclease V subunit RecD</fullName>
        <shortName evidence="11">ExoV subunit RecD</shortName>
    </alternativeName>
    <alternativeName>
        <fullName evidence="11">Helicase/nuclease RecBCD subunit RecD</fullName>
    </alternativeName>
</protein>
<keyword evidence="14" id="KW-1185">Reference proteome</keyword>